<evidence type="ECO:0000313" key="4">
    <source>
        <dbReference type="Proteomes" id="UP000184188"/>
    </source>
</evidence>
<dbReference type="EMBL" id="KV878354">
    <property type="protein sequence ID" value="OJJ43110.1"/>
    <property type="molecule type" value="Genomic_DNA"/>
</dbReference>
<proteinExistence type="predicted"/>
<dbReference type="RefSeq" id="XP_022577620.1">
    <property type="nucleotide sequence ID" value="XM_022721307.1"/>
</dbReference>
<dbReference type="AlphaFoldDB" id="A0A1L9S7H5"/>
<evidence type="ECO:0000256" key="2">
    <source>
        <dbReference type="SAM" id="SignalP"/>
    </source>
</evidence>
<dbReference type="Proteomes" id="UP000184188">
    <property type="component" value="Unassembled WGS sequence"/>
</dbReference>
<keyword evidence="4" id="KW-1185">Reference proteome</keyword>
<organism evidence="3 4">
    <name type="scientific">Penicilliopsis zonata CBS 506.65</name>
    <dbReference type="NCBI Taxonomy" id="1073090"/>
    <lineage>
        <taxon>Eukaryota</taxon>
        <taxon>Fungi</taxon>
        <taxon>Dikarya</taxon>
        <taxon>Ascomycota</taxon>
        <taxon>Pezizomycotina</taxon>
        <taxon>Eurotiomycetes</taxon>
        <taxon>Eurotiomycetidae</taxon>
        <taxon>Eurotiales</taxon>
        <taxon>Aspergillaceae</taxon>
        <taxon>Penicilliopsis</taxon>
    </lineage>
</organism>
<reference evidence="4" key="1">
    <citation type="journal article" date="2017" name="Genome Biol.">
        <title>Comparative genomics reveals high biological diversity and specific adaptations in the industrially and medically important fungal genus Aspergillus.</title>
        <authorList>
            <person name="de Vries R.P."/>
            <person name="Riley R."/>
            <person name="Wiebenga A."/>
            <person name="Aguilar-Osorio G."/>
            <person name="Amillis S."/>
            <person name="Uchima C.A."/>
            <person name="Anderluh G."/>
            <person name="Asadollahi M."/>
            <person name="Askin M."/>
            <person name="Barry K."/>
            <person name="Battaglia E."/>
            <person name="Bayram O."/>
            <person name="Benocci T."/>
            <person name="Braus-Stromeyer S.A."/>
            <person name="Caldana C."/>
            <person name="Canovas D."/>
            <person name="Cerqueira G.C."/>
            <person name="Chen F."/>
            <person name="Chen W."/>
            <person name="Choi C."/>
            <person name="Clum A."/>
            <person name="Dos Santos R.A."/>
            <person name="Damasio A.R."/>
            <person name="Diallinas G."/>
            <person name="Emri T."/>
            <person name="Fekete E."/>
            <person name="Flipphi M."/>
            <person name="Freyberg S."/>
            <person name="Gallo A."/>
            <person name="Gournas C."/>
            <person name="Habgood R."/>
            <person name="Hainaut M."/>
            <person name="Harispe M.L."/>
            <person name="Henrissat B."/>
            <person name="Hilden K.S."/>
            <person name="Hope R."/>
            <person name="Hossain A."/>
            <person name="Karabika E."/>
            <person name="Karaffa L."/>
            <person name="Karanyi Z."/>
            <person name="Krasevec N."/>
            <person name="Kuo A."/>
            <person name="Kusch H."/>
            <person name="LaButti K."/>
            <person name="Lagendijk E.L."/>
            <person name="Lapidus A."/>
            <person name="Levasseur A."/>
            <person name="Lindquist E."/>
            <person name="Lipzen A."/>
            <person name="Logrieco A.F."/>
            <person name="MacCabe A."/>
            <person name="Maekelae M.R."/>
            <person name="Malavazi I."/>
            <person name="Melin P."/>
            <person name="Meyer V."/>
            <person name="Mielnichuk N."/>
            <person name="Miskei M."/>
            <person name="Molnar A.P."/>
            <person name="Mule G."/>
            <person name="Ngan C.Y."/>
            <person name="Orejas M."/>
            <person name="Orosz E."/>
            <person name="Ouedraogo J.P."/>
            <person name="Overkamp K.M."/>
            <person name="Park H.-S."/>
            <person name="Perrone G."/>
            <person name="Piumi F."/>
            <person name="Punt P.J."/>
            <person name="Ram A.F."/>
            <person name="Ramon A."/>
            <person name="Rauscher S."/>
            <person name="Record E."/>
            <person name="Riano-Pachon D.M."/>
            <person name="Robert V."/>
            <person name="Roehrig J."/>
            <person name="Ruller R."/>
            <person name="Salamov A."/>
            <person name="Salih N.S."/>
            <person name="Samson R.A."/>
            <person name="Sandor E."/>
            <person name="Sanguinetti M."/>
            <person name="Schuetze T."/>
            <person name="Sepcic K."/>
            <person name="Shelest E."/>
            <person name="Sherlock G."/>
            <person name="Sophianopoulou V."/>
            <person name="Squina F.M."/>
            <person name="Sun H."/>
            <person name="Susca A."/>
            <person name="Todd R.B."/>
            <person name="Tsang A."/>
            <person name="Unkles S.E."/>
            <person name="van de Wiele N."/>
            <person name="van Rossen-Uffink D."/>
            <person name="Oliveira J.V."/>
            <person name="Vesth T.C."/>
            <person name="Visser J."/>
            <person name="Yu J.-H."/>
            <person name="Zhou M."/>
            <person name="Andersen M.R."/>
            <person name="Archer D.B."/>
            <person name="Baker S.E."/>
            <person name="Benoit I."/>
            <person name="Brakhage A.A."/>
            <person name="Braus G.H."/>
            <person name="Fischer R."/>
            <person name="Frisvad J.C."/>
            <person name="Goldman G.H."/>
            <person name="Houbraken J."/>
            <person name="Oakley B."/>
            <person name="Pocsi I."/>
            <person name="Scazzocchio C."/>
            <person name="Seiboth B."/>
            <person name="vanKuyk P.A."/>
            <person name="Wortman J."/>
            <person name="Dyer P.S."/>
            <person name="Grigoriev I.V."/>
        </authorList>
    </citation>
    <scope>NUCLEOTIDE SEQUENCE [LARGE SCALE GENOMIC DNA]</scope>
    <source>
        <strain evidence="4">CBS 506.65</strain>
    </source>
</reference>
<accession>A0A1L9S7H5</accession>
<dbReference type="VEuPathDB" id="FungiDB:ASPZODRAFT_1219056"/>
<dbReference type="GeneID" id="34607772"/>
<keyword evidence="1" id="KW-1133">Transmembrane helix</keyword>
<feature type="chain" id="PRO_5012476732" evidence="2">
    <location>
        <begin position="22"/>
        <end position="89"/>
    </location>
</feature>
<keyword evidence="1" id="KW-0812">Transmembrane</keyword>
<feature type="signal peptide" evidence="2">
    <location>
        <begin position="1"/>
        <end position="21"/>
    </location>
</feature>
<name>A0A1L9S7H5_9EURO</name>
<evidence type="ECO:0000256" key="1">
    <source>
        <dbReference type="SAM" id="Phobius"/>
    </source>
</evidence>
<keyword evidence="2" id="KW-0732">Signal</keyword>
<protein>
    <submittedName>
        <fullName evidence="3">Uncharacterized protein</fullName>
    </submittedName>
</protein>
<gene>
    <name evidence="3" type="ORF">ASPZODRAFT_1219056</name>
</gene>
<keyword evidence="1" id="KW-0472">Membrane</keyword>
<sequence length="89" mass="10215">MNLIFCPWFAFILIVVHVVDVGDVELMDVSSAKYFSKRLDKCPKAPKKETMPHLFLLVLLVFLLLLLLLLLLLSCSVPQCHPRQIKTHL</sequence>
<evidence type="ECO:0000313" key="3">
    <source>
        <dbReference type="EMBL" id="OJJ43110.1"/>
    </source>
</evidence>
<feature type="transmembrane region" description="Helical" evidence="1">
    <location>
        <begin position="54"/>
        <end position="73"/>
    </location>
</feature>